<sequence length="140" mass="16304">MGFVVAEDLRILDIKQSILRAEGYEENSIKDLFMNKIEERIEKNKVADQEAERERRRPEMDFELQKFKLQLEAQKSGIPYADKLDVYCNIRSTTPLVKKTAHLREYPSKSYAPKREAHLMADLTDSTKLVPHHVSIEVIS</sequence>
<evidence type="ECO:0000313" key="2">
    <source>
        <dbReference type="Proteomes" id="UP000886998"/>
    </source>
</evidence>
<protein>
    <submittedName>
        <fullName evidence="1">Uncharacterized protein</fullName>
    </submittedName>
</protein>
<gene>
    <name evidence="1" type="ORF">TNIN_322311</name>
</gene>
<reference evidence="1" key="1">
    <citation type="submission" date="2020-08" db="EMBL/GenBank/DDBJ databases">
        <title>Multicomponent nature underlies the extraordinary mechanical properties of spider dragline silk.</title>
        <authorList>
            <person name="Kono N."/>
            <person name="Nakamura H."/>
            <person name="Mori M."/>
            <person name="Yoshida Y."/>
            <person name="Ohtoshi R."/>
            <person name="Malay A.D."/>
            <person name="Moran D.A.P."/>
            <person name="Tomita M."/>
            <person name="Numata K."/>
            <person name="Arakawa K."/>
        </authorList>
    </citation>
    <scope>NUCLEOTIDE SEQUENCE</scope>
</reference>
<evidence type="ECO:0000313" key="1">
    <source>
        <dbReference type="EMBL" id="GFY45527.1"/>
    </source>
</evidence>
<name>A0A8X7BWS8_9ARAC</name>
<accession>A0A8X7BWS8</accession>
<dbReference type="AlphaFoldDB" id="A0A8X7BWS8"/>
<comment type="caution">
    <text evidence="1">The sequence shown here is derived from an EMBL/GenBank/DDBJ whole genome shotgun (WGS) entry which is preliminary data.</text>
</comment>
<dbReference type="OrthoDB" id="10393362at2759"/>
<dbReference type="Proteomes" id="UP000886998">
    <property type="component" value="Unassembled WGS sequence"/>
</dbReference>
<keyword evidence="2" id="KW-1185">Reference proteome</keyword>
<organism evidence="1 2">
    <name type="scientific">Trichonephila inaurata madagascariensis</name>
    <dbReference type="NCBI Taxonomy" id="2747483"/>
    <lineage>
        <taxon>Eukaryota</taxon>
        <taxon>Metazoa</taxon>
        <taxon>Ecdysozoa</taxon>
        <taxon>Arthropoda</taxon>
        <taxon>Chelicerata</taxon>
        <taxon>Arachnida</taxon>
        <taxon>Araneae</taxon>
        <taxon>Araneomorphae</taxon>
        <taxon>Entelegynae</taxon>
        <taxon>Araneoidea</taxon>
        <taxon>Nephilidae</taxon>
        <taxon>Trichonephila</taxon>
        <taxon>Trichonephila inaurata</taxon>
    </lineage>
</organism>
<proteinExistence type="predicted"/>
<dbReference type="EMBL" id="BMAV01004900">
    <property type="protein sequence ID" value="GFY45527.1"/>
    <property type="molecule type" value="Genomic_DNA"/>
</dbReference>